<evidence type="ECO:0000313" key="2">
    <source>
        <dbReference type="EMBL" id="MBW73217.1"/>
    </source>
</evidence>
<dbReference type="AlphaFoldDB" id="A0A2M4D6P1"/>
<keyword evidence="1" id="KW-0732">Signal</keyword>
<evidence type="ECO:0008006" key="3">
    <source>
        <dbReference type="Google" id="ProtNLM"/>
    </source>
</evidence>
<sequence length="101" mass="11241">MARVWLGCVPSLGHHLAMFAFLRLALPFDTLAMASSMGGIFGLRTPIMFGCHAAMYMLRSFPDQTACALSYAVLQHAASFTFQHHRRAEDIKRGRVLQSAR</sequence>
<name>A0A2M4D6P1_ANODA</name>
<evidence type="ECO:0000256" key="1">
    <source>
        <dbReference type="SAM" id="SignalP"/>
    </source>
</evidence>
<dbReference type="EMBL" id="GGFL01009039">
    <property type="protein sequence ID" value="MBW73217.1"/>
    <property type="molecule type" value="Transcribed_RNA"/>
</dbReference>
<accession>A0A2M4D6P1</accession>
<organism evidence="2">
    <name type="scientific">Anopheles darlingi</name>
    <name type="common">Mosquito</name>
    <dbReference type="NCBI Taxonomy" id="43151"/>
    <lineage>
        <taxon>Eukaryota</taxon>
        <taxon>Metazoa</taxon>
        <taxon>Ecdysozoa</taxon>
        <taxon>Arthropoda</taxon>
        <taxon>Hexapoda</taxon>
        <taxon>Insecta</taxon>
        <taxon>Pterygota</taxon>
        <taxon>Neoptera</taxon>
        <taxon>Endopterygota</taxon>
        <taxon>Diptera</taxon>
        <taxon>Nematocera</taxon>
        <taxon>Culicoidea</taxon>
        <taxon>Culicidae</taxon>
        <taxon>Anophelinae</taxon>
        <taxon>Anopheles</taxon>
    </lineage>
</organism>
<feature type="signal peptide" evidence="1">
    <location>
        <begin position="1"/>
        <end position="27"/>
    </location>
</feature>
<proteinExistence type="predicted"/>
<reference evidence="2" key="1">
    <citation type="submission" date="2018-01" db="EMBL/GenBank/DDBJ databases">
        <title>An insight into the sialome of Amazonian anophelines.</title>
        <authorList>
            <person name="Ribeiro J.M."/>
            <person name="Scarpassa V."/>
            <person name="Calvo E."/>
        </authorList>
    </citation>
    <scope>NUCLEOTIDE SEQUENCE</scope>
</reference>
<feature type="chain" id="PRO_5014915152" description="Secreted protein" evidence="1">
    <location>
        <begin position="28"/>
        <end position="101"/>
    </location>
</feature>
<protein>
    <recommendedName>
        <fullName evidence="3">Secreted protein</fullName>
    </recommendedName>
</protein>